<dbReference type="InterPro" id="IPR012337">
    <property type="entry name" value="RNaseH-like_sf"/>
</dbReference>
<evidence type="ECO:0000313" key="9">
    <source>
        <dbReference type="Proteomes" id="UP000550707"/>
    </source>
</evidence>
<accession>A0A7J8HZS9</accession>
<feature type="region of interest" description="Disordered" evidence="6">
    <location>
        <begin position="138"/>
        <end position="163"/>
    </location>
</feature>
<dbReference type="SUPFAM" id="SSF53098">
    <property type="entry name" value="Ribonuclease H-like"/>
    <property type="match status" value="1"/>
</dbReference>
<proteinExistence type="predicted"/>
<keyword evidence="3" id="KW-0540">Nuclease</keyword>
<dbReference type="GO" id="GO:0015074">
    <property type="term" value="P:DNA integration"/>
    <property type="evidence" value="ECO:0007669"/>
    <property type="project" value="InterPro"/>
</dbReference>
<keyword evidence="2" id="KW-0548">Nucleotidyltransferase</keyword>
<keyword evidence="4" id="KW-0255">Endonuclease</keyword>
<protein>
    <recommendedName>
        <fullName evidence="7">Integrase catalytic domain-containing protein</fullName>
    </recommendedName>
</protein>
<dbReference type="Pfam" id="PF18697">
    <property type="entry name" value="MLVIN_C"/>
    <property type="match status" value="1"/>
</dbReference>
<evidence type="ECO:0000256" key="1">
    <source>
        <dbReference type="ARBA" id="ARBA00022679"/>
    </source>
</evidence>
<dbReference type="InterPro" id="IPR036397">
    <property type="entry name" value="RNaseH_sf"/>
</dbReference>
<evidence type="ECO:0000256" key="6">
    <source>
        <dbReference type="SAM" id="MobiDB-lite"/>
    </source>
</evidence>
<dbReference type="InterPro" id="IPR040643">
    <property type="entry name" value="MLVIN_C"/>
</dbReference>
<feature type="domain" description="Integrase catalytic" evidence="7">
    <location>
        <begin position="1"/>
        <end position="110"/>
    </location>
</feature>
<dbReference type="GO" id="GO:0004519">
    <property type="term" value="F:endonuclease activity"/>
    <property type="evidence" value="ECO:0007669"/>
    <property type="project" value="UniProtKB-KW"/>
</dbReference>
<sequence>MVPRFGLPLALGSDNGPAFIVQTTKLSAKALGITWKLHGAYRPQSSGQVERMKRTLKKTLTKLHLEAGDNWVSLLLFALLCVPCTPYLKGFTSFEIMFGQPPPILCKIEVLDEVLAKVGNHNLLSSLQAIQRLREQTRQPIKDTRPQPGTPQIPPHDFNPGDWVWVKKHQPASLEPRWTGPFLSS</sequence>
<dbReference type="Gene3D" id="2.30.30.850">
    <property type="match status" value="1"/>
</dbReference>
<name>A0A7J8HZS9_MOLMO</name>
<dbReference type="PANTHER" id="PTHR37984:SF5">
    <property type="entry name" value="PROTEIN NYNRIN-LIKE"/>
    <property type="match status" value="1"/>
</dbReference>
<evidence type="ECO:0000256" key="2">
    <source>
        <dbReference type="ARBA" id="ARBA00022695"/>
    </source>
</evidence>
<dbReference type="PANTHER" id="PTHR37984">
    <property type="entry name" value="PROTEIN CBG26694"/>
    <property type="match status" value="1"/>
</dbReference>
<dbReference type="InterPro" id="IPR001584">
    <property type="entry name" value="Integrase_cat-core"/>
</dbReference>
<dbReference type="GO" id="GO:0003676">
    <property type="term" value="F:nucleic acid binding"/>
    <property type="evidence" value="ECO:0007669"/>
    <property type="project" value="InterPro"/>
</dbReference>
<evidence type="ECO:0000256" key="4">
    <source>
        <dbReference type="ARBA" id="ARBA00022759"/>
    </source>
</evidence>
<dbReference type="EMBL" id="JACASF010000005">
    <property type="protein sequence ID" value="KAF6477864.1"/>
    <property type="molecule type" value="Genomic_DNA"/>
</dbReference>
<dbReference type="GO" id="GO:0016779">
    <property type="term" value="F:nucleotidyltransferase activity"/>
    <property type="evidence" value="ECO:0007669"/>
    <property type="project" value="UniProtKB-KW"/>
</dbReference>
<keyword evidence="1" id="KW-0808">Transferase</keyword>
<evidence type="ECO:0000259" key="7">
    <source>
        <dbReference type="PROSITE" id="PS50994"/>
    </source>
</evidence>
<reference evidence="8 9" key="1">
    <citation type="journal article" date="2020" name="Nature">
        <title>Six reference-quality genomes reveal evolution of bat adaptations.</title>
        <authorList>
            <person name="Jebb D."/>
            <person name="Huang Z."/>
            <person name="Pippel M."/>
            <person name="Hughes G.M."/>
            <person name="Lavrichenko K."/>
            <person name="Devanna P."/>
            <person name="Winkler S."/>
            <person name="Jermiin L.S."/>
            <person name="Skirmuntt E.C."/>
            <person name="Katzourakis A."/>
            <person name="Burkitt-Gray L."/>
            <person name="Ray D.A."/>
            <person name="Sullivan K.A.M."/>
            <person name="Roscito J.G."/>
            <person name="Kirilenko B.M."/>
            <person name="Davalos L.M."/>
            <person name="Corthals A.P."/>
            <person name="Power M.L."/>
            <person name="Jones G."/>
            <person name="Ransome R.D."/>
            <person name="Dechmann D.K.N."/>
            <person name="Locatelli A.G."/>
            <person name="Puechmaille S.J."/>
            <person name="Fedrigo O."/>
            <person name="Jarvis E.D."/>
            <person name="Hiller M."/>
            <person name="Vernes S.C."/>
            <person name="Myers E.W."/>
            <person name="Teeling E.C."/>
        </authorList>
    </citation>
    <scope>NUCLEOTIDE SEQUENCE [LARGE SCALE GENOMIC DNA]</scope>
    <source>
        <strain evidence="8">MMolMol1</strain>
        <tissue evidence="8">Muscle</tissue>
    </source>
</reference>
<dbReference type="GO" id="GO:0016787">
    <property type="term" value="F:hydrolase activity"/>
    <property type="evidence" value="ECO:0007669"/>
    <property type="project" value="UniProtKB-KW"/>
</dbReference>
<organism evidence="8 9">
    <name type="scientific">Molossus molossus</name>
    <name type="common">Pallas' mastiff bat</name>
    <name type="synonym">Vespertilio molossus</name>
    <dbReference type="NCBI Taxonomy" id="27622"/>
    <lineage>
        <taxon>Eukaryota</taxon>
        <taxon>Metazoa</taxon>
        <taxon>Chordata</taxon>
        <taxon>Craniata</taxon>
        <taxon>Vertebrata</taxon>
        <taxon>Euteleostomi</taxon>
        <taxon>Mammalia</taxon>
        <taxon>Eutheria</taxon>
        <taxon>Laurasiatheria</taxon>
        <taxon>Chiroptera</taxon>
        <taxon>Yangochiroptera</taxon>
        <taxon>Molossidae</taxon>
        <taxon>Molossus</taxon>
    </lineage>
</organism>
<evidence type="ECO:0000256" key="5">
    <source>
        <dbReference type="ARBA" id="ARBA00022801"/>
    </source>
</evidence>
<keyword evidence="9" id="KW-1185">Reference proteome</keyword>
<keyword evidence="5" id="KW-0378">Hydrolase</keyword>
<comment type="caution">
    <text evidence="8">The sequence shown here is derived from an EMBL/GenBank/DDBJ whole genome shotgun (WGS) entry which is preliminary data.</text>
</comment>
<dbReference type="Proteomes" id="UP000550707">
    <property type="component" value="Unassembled WGS sequence"/>
</dbReference>
<dbReference type="Gene3D" id="3.30.420.10">
    <property type="entry name" value="Ribonuclease H-like superfamily/Ribonuclease H"/>
    <property type="match status" value="1"/>
</dbReference>
<gene>
    <name evidence="8" type="ORF">HJG59_010770</name>
</gene>
<evidence type="ECO:0000256" key="3">
    <source>
        <dbReference type="ARBA" id="ARBA00022722"/>
    </source>
</evidence>
<dbReference type="PROSITE" id="PS50994">
    <property type="entry name" value="INTEGRASE"/>
    <property type="match status" value="1"/>
</dbReference>
<evidence type="ECO:0000313" key="8">
    <source>
        <dbReference type="EMBL" id="KAF6477864.1"/>
    </source>
</evidence>
<dbReference type="AlphaFoldDB" id="A0A7J8HZS9"/>
<dbReference type="InParanoid" id="A0A7J8HZS9"/>
<dbReference type="InterPro" id="IPR050951">
    <property type="entry name" value="Retrovirus_Pol_polyprotein"/>
</dbReference>